<feature type="region of interest" description="Disordered" evidence="5">
    <location>
        <begin position="88"/>
        <end position="114"/>
    </location>
</feature>
<dbReference type="Pfam" id="PF18884">
    <property type="entry name" value="TSP3_bac"/>
    <property type="match status" value="3"/>
</dbReference>
<dbReference type="EMBL" id="LN650648">
    <property type="protein sequence ID" value="CEI72681.1"/>
    <property type="molecule type" value="Genomic_DNA"/>
</dbReference>
<dbReference type="PANTHER" id="PTHR37467">
    <property type="entry name" value="EXPORTED CALCIUM-BINDING GLYCOPROTEIN-RELATED"/>
    <property type="match status" value="1"/>
</dbReference>
<keyword evidence="4" id="KW-0106">Calcium</keyword>
<dbReference type="AlphaFoldDB" id="A0A2P2BQR7"/>
<dbReference type="Pfam" id="PF26363">
    <property type="entry name" value="Phospholipase-like"/>
    <property type="match status" value="1"/>
</dbReference>
<dbReference type="Proteomes" id="UP000245695">
    <property type="component" value="Chromosome 1"/>
</dbReference>
<dbReference type="InterPro" id="IPR059100">
    <property type="entry name" value="TSP3_bac"/>
</dbReference>
<gene>
    <name evidence="6" type="ORF">FRIFI_1142</name>
</gene>
<keyword evidence="2" id="KW-0964">Secreted</keyword>
<sequence>MIKRIFCATLILFFIISTVVYGNGQLKTNKNNKEMLENLLDEDNILWRIDSDNDGITDALEEIIGSNKYKKDSDEDGLNDKIEIELNLNPNKKDSDNNGVEDKDEDFDNDGKSNEYELKYKTNPKLNDKFITPRFRNKNVKVNGEMLLESCKLSYEGIEKMKVGKTVKEVFGKNYDLLSDFTIIRTTGHTKGFSAIALKNGDALIIAYQASKDYKDWLGNFLTQFMPHPQRNACIEFLTPLINKEDKIYITGHSLGGLLTQYAIYELYNNGYKNIKGITFNAANNMNPNHIKGEYGPLILKKSLVGYYISAYVDILSETDEKIKDKKELIEFFDKSIESDGFIDINDKKWRSSDFFINYDKFIENYIVKGDPLYTIINGGYLGKYNKKDYGYKNKEIIKNEKDFSNAHRIENFENDIDLKKSIEIN</sequence>
<dbReference type="SUPFAM" id="SSF53474">
    <property type="entry name" value="alpha/beta-Hydrolases"/>
    <property type="match status" value="1"/>
</dbReference>
<evidence type="ECO:0000256" key="2">
    <source>
        <dbReference type="ARBA" id="ARBA00022525"/>
    </source>
</evidence>
<accession>A0A2P2BQR7</accession>
<organism evidence="6 7">
    <name type="scientific">Romboutsia hominis</name>
    <dbReference type="NCBI Taxonomy" id="1507512"/>
    <lineage>
        <taxon>Bacteria</taxon>
        <taxon>Bacillati</taxon>
        <taxon>Bacillota</taxon>
        <taxon>Clostridia</taxon>
        <taxon>Peptostreptococcales</taxon>
        <taxon>Peptostreptococcaceae</taxon>
        <taxon>Romboutsia</taxon>
    </lineage>
</organism>
<protein>
    <submittedName>
        <fullName evidence="6">Peptidase S33</fullName>
    </submittedName>
</protein>
<evidence type="ECO:0000256" key="3">
    <source>
        <dbReference type="ARBA" id="ARBA00022729"/>
    </source>
</evidence>
<keyword evidence="3" id="KW-0732">Signal</keyword>
<dbReference type="InterPro" id="IPR029058">
    <property type="entry name" value="AB_hydrolase_fold"/>
</dbReference>
<comment type="subcellular location">
    <subcellularLocation>
        <location evidence="1">Secreted</location>
    </subcellularLocation>
</comment>
<evidence type="ECO:0000313" key="6">
    <source>
        <dbReference type="EMBL" id="CEI72681.1"/>
    </source>
</evidence>
<dbReference type="KEGG" id="rhom:FRIFI_1142"/>
<reference evidence="6 7" key="1">
    <citation type="submission" date="2014-09" db="EMBL/GenBank/DDBJ databases">
        <authorList>
            <person name="Hornung B.V."/>
        </authorList>
    </citation>
    <scope>NUCLEOTIDE SEQUENCE [LARGE SCALE GENOMIC DNA]</scope>
    <source>
        <strain evidence="6 7">FRIFI</strain>
    </source>
</reference>
<evidence type="ECO:0000256" key="4">
    <source>
        <dbReference type="ARBA" id="ARBA00022837"/>
    </source>
</evidence>
<evidence type="ECO:0000313" key="7">
    <source>
        <dbReference type="Proteomes" id="UP000245695"/>
    </source>
</evidence>
<proteinExistence type="predicted"/>
<dbReference type="Gene3D" id="4.10.1080.10">
    <property type="entry name" value="TSP type-3 repeat"/>
    <property type="match status" value="1"/>
</dbReference>
<evidence type="ECO:0000256" key="1">
    <source>
        <dbReference type="ARBA" id="ARBA00004613"/>
    </source>
</evidence>
<dbReference type="RefSeq" id="WP_166505278.1">
    <property type="nucleotide sequence ID" value="NZ_LN650648.1"/>
</dbReference>
<dbReference type="SUPFAM" id="SSF103647">
    <property type="entry name" value="TSP type-3 repeat"/>
    <property type="match status" value="1"/>
</dbReference>
<dbReference type="InterPro" id="IPR028974">
    <property type="entry name" value="TSP_type-3_rpt"/>
</dbReference>
<dbReference type="InterPro" id="IPR053180">
    <property type="entry name" value="Ca-binding_acidic-repeat"/>
</dbReference>
<evidence type="ECO:0000256" key="5">
    <source>
        <dbReference type="SAM" id="MobiDB-lite"/>
    </source>
</evidence>
<dbReference type="Gene3D" id="3.40.50.1820">
    <property type="entry name" value="alpha/beta hydrolase"/>
    <property type="match status" value="1"/>
</dbReference>
<name>A0A2P2BQR7_9FIRM</name>
<dbReference type="PANTHER" id="PTHR37467:SF1">
    <property type="entry name" value="EXPORTED CALCIUM-BINDING GLYCOPROTEIN"/>
    <property type="match status" value="1"/>
</dbReference>
<dbReference type="GO" id="GO:0005509">
    <property type="term" value="F:calcium ion binding"/>
    <property type="evidence" value="ECO:0007669"/>
    <property type="project" value="InterPro"/>
</dbReference>
<keyword evidence="7" id="KW-1185">Reference proteome</keyword>